<dbReference type="InterPro" id="IPR011460">
    <property type="entry name" value="Lcl_C"/>
</dbReference>
<accession>A0A6M3J6T1</accession>
<dbReference type="Pfam" id="PF07603">
    <property type="entry name" value="Lcl_C"/>
    <property type="match status" value="1"/>
</dbReference>
<dbReference type="EMBL" id="MT141544">
    <property type="protein sequence ID" value="QJA65779.1"/>
    <property type="molecule type" value="Genomic_DNA"/>
</dbReference>
<name>A0A6M3J6T1_9ZZZZ</name>
<proteinExistence type="predicted"/>
<dbReference type="PANTHER" id="PTHR35812:SF1">
    <property type="entry name" value="LIPOPROTEIN"/>
    <property type="match status" value="1"/>
</dbReference>
<reference evidence="3" key="1">
    <citation type="submission" date="2020-03" db="EMBL/GenBank/DDBJ databases">
        <title>The deep terrestrial virosphere.</title>
        <authorList>
            <person name="Holmfeldt K."/>
            <person name="Nilsson E."/>
            <person name="Simone D."/>
            <person name="Lopez-Fernandez M."/>
            <person name="Wu X."/>
            <person name="de Brujin I."/>
            <person name="Lundin D."/>
            <person name="Andersson A."/>
            <person name="Bertilsson S."/>
            <person name="Dopson M."/>
        </authorList>
    </citation>
    <scope>NUCLEOTIDE SEQUENCE</scope>
    <source>
        <strain evidence="3">MM415B00380</strain>
    </source>
</reference>
<evidence type="ECO:0000313" key="3">
    <source>
        <dbReference type="EMBL" id="QJA65779.1"/>
    </source>
</evidence>
<feature type="coiled-coil region" evidence="1">
    <location>
        <begin position="202"/>
        <end position="233"/>
    </location>
</feature>
<dbReference type="PANTHER" id="PTHR35812">
    <property type="entry name" value="LIPOPROTEIN"/>
    <property type="match status" value="1"/>
</dbReference>
<organism evidence="3">
    <name type="scientific">viral metagenome</name>
    <dbReference type="NCBI Taxonomy" id="1070528"/>
    <lineage>
        <taxon>unclassified sequences</taxon>
        <taxon>metagenomes</taxon>
        <taxon>organismal metagenomes</taxon>
    </lineage>
</organism>
<sequence>MVDMNRFELMGDSVFDHDTGLEWEADASGPMTWHKAMKYAEKLGEGWRLPTIEELVTLVDYNRTDPASSFPEMPTYFFWSSSSVAGSASDAWYVHFSRHGHVNNYVKTDANYVRCVRGGSKDAAEQREQERHSRAMREPGHVERIRCAVAFEALKAWLPKMTSADYTRQIELCWELAEEFIAWINTDDALEPDDLLEAQQDRNYMHAERDDALAEVERLEAEVKRLKEEAAAKP</sequence>
<protein>
    <recommendedName>
        <fullName evidence="2">Lcl C-terminal domain-containing protein</fullName>
    </recommendedName>
</protein>
<gene>
    <name evidence="3" type="ORF">MM415B00380_0031</name>
</gene>
<dbReference type="AlphaFoldDB" id="A0A6M3J6T1"/>
<evidence type="ECO:0000259" key="2">
    <source>
        <dbReference type="Pfam" id="PF07603"/>
    </source>
</evidence>
<keyword evidence="1" id="KW-0175">Coiled coil</keyword>
<feature type="domain" description="Lcl C-terminal" evidence="2">
    <location>
        <begin position="14"/>
        <end position="117"/>
    </location>
</feature>
<evidence type="ECO:0000256" key="1">
    <source>
        <dbReference type="SAM" id="Coils"/>
    </source>
</evidence>